<dbReference type="GO" id="GO:0006508">
    <property type="term" value="P:proteolysis"/>
    <property type="evidence" value="ECO:0007669"/>
    <property type="project" value="InterPro"/>
</dbReference>
<evidence type="ECO:0000256" key="1">
    <source>
        <dbReference type="ARBA" id="ARBA00007261"/>
    </source>
</evidence>
<dbReference type="Gene3D" id="3.30.830.10">
    <property type="entry name" value="Metalloenzyme, LuxS/M16 peptidase-like"/>
    <property type="match status" value="2"/>
</dbReference>
<proteinExistence type="inferred from homology"/>
<reference evidence="6 7" key="1">
    <citation type="submission" date="2018-08" db="EMBL/GenBank/DDBJ databases">
        <title>Draft genome of candidate division NPL-UPA2 bacterium Unc8 that adapted to ultra-basic serpentinizing groundwater.</title>
        <authorList>
            <person name="Ishii S."/>
            <person name="Suzuki S."/>
            <person name="Nealson K.H."/>
        </authorList>
    </citation>
    <scope>NUCLEOTIDE SEQUENCE [LARGE SCALE GENOMIC DNA]</scope>
    <source>
        <strain evidence="6">Unc8</strain>
    </source>
</reference>
<dbReference type="CDD" id="cd03801">
    <property type="entry name" value="GT4_PimA-like"/>
    <property type="match status" value="1"/>
</dbReference>
<accession>A0A399FWU5</accession>
<dbReference type="Gene3D" id="3.40.50.2000">
    <property type="entry name" value="Glycogen Phosphorylase B"/>
    <property type="match status" value="1"/>
</dbReference>
<evidence type="ECO:0000259" key="5">
    <source>
        <dbReference type="Pfam" id="PF05193"/>
    </source>
</evidence>
<dbReference type="Proteomes" id="UP000266287">
    <property type="component" value="Unassembled WGS sequence"/>
</dbReference>
<dbReference type="Pfam" id="PF00675">
    <property type="entry name" value="Peptidase_M16"/>
    <property type="match status" value="1"/>
</dbReference>
<dbReference type="InterPro" id="IPR007863">
    <property type="entry name" value="Peptidase_M16_C"/>
</dbReference>
<gene>
    <name evidence="6" type="ORF">B9J77_04990</name>
</gene>
<dbReference type="GO" id="GO:0004222">
    <property type="term" value="F:metalloendopeptidase activity"/>
    <property type="evidence" value="ECO:0007669"/>
    <property type="project" value="InterPro"/>
</dbReference>
<sequence>MYSETTLSGGLAIITHRMPQSASASIGFWIRAGGRFETRENNGISHFLEHLLFKGTQKRTHYQIKEEIEGRGGSLNAFTSEEATCYLARVMSCHLPIAINVLSDMILNPLLEDEHIERERMVILEEIKMYRDFPSAYVHALFDELLWPEQPLGFMIAGREEVITSLKRGEIFDYKNKLYNSANIVVAVSGNINHEEIVSKVESAFSPLPDGQRNHFSSVVEKQSEPEVKVKTKDTEQTHLCLGGRALRRDHPDKYAAMVLNTILGGNMSSRLFNEVREKRGLAYEIHSSISGFYDTGVLVISAGVDNRKVSEAVSIILKEMRRFKEETVSHEELERAKEFITGQIVLGLESTSAYMHWLGENKLLLEKTLTPVEVTEKIKRIKAEDVQRIANRVFELKERLKDKLYQFIDKYKINVIIAENCLSIPLHIPLGLALTEVIAETGIPTIAHHHDFSWERDRFIVNAVNDYIEMAFPPDLPTLRHVVINSVAQKQLAARKGVPSFLIPNVLDFHQNSDEKGDPEKRKHFREDFGFEDNDIIFLQPTRIVARKGIEHAIDLVRRLANPRIKLVVTHSSEDEGLDYYNWIIEDARRNRIPICFIENRLHNNRRGQNKNERIYSLWDIYPHAGFVTYPSSFEGFGNAFLEAVFYKKPILVNRYSIFVSDIEPKGFKVISMEGYLTDTTVNEVKKLLDNPDAQRKMVETNFQVAKKFFSYDILKRRLTSMFISFYGMIGWPALQRGLRVSIQ</sequence>
<dbReference type="GO" id="GO:0016757">
    <property type="term" value="F:glycosyltransferase activity"/>
    <property type="evidence" value="ECO:0007669"/>
    <property type="project" value="InterPro"/>
</dbReference>
<dbReference type="PANTHER" id="PTHR11851">
    <property type="entry name" value="METALLOPROTEASE"/>
    <property type="match status" value="1"/>
</dbReference>
<dbReference type="InterPro" id="IPR001431">
    <property type="entry name" value="Pept_M16_Zn_BS"/>
</dbReference>
<dbReference type="AlphaFoldDB" id="A0A399FWU5"/>
<protein>
    <submittedName>
        <fullName evidence="6">Glycosyltransferase</fullName>
    </submittedName>
</protein>
<dbReference type="InterPro" id="IPR011765">
    <property type="entry name" value="Pept_M16_N"/>
</dbReference>
<dbReference type="InterPro" id="IPR011249">
    <property type="entry name" value="Metalloenz_LuxS/M16"/>
</dbReference>
<organism evidence="6 7">
    <name type="scientific">candidate division NPL-UPA2 bacterium Unc8</name>
    <dbReference type="NCBI Taxonomy" id="1980939"/>
    <lineage>
        <taxon>Bacteria</taxon>
    </lineage>
</organism>
<dbReference type="InterPro" id="IPR001296">
    <property type="entry name" value="Glyco_trans_1"/>
</dbReference>
<evidence type="ECO:0000313" key="6">
    <source>
        <dbReference type="EMBL" id="RIH99612.1"/>
    </source>
</evidence>
<keyword evidence="6" id="KW-0808">Transferase</keyword>
<dbReference type="EMBL" id="NDHY01000017">
    <property type="protein sequence ID" value="RIH99612.1"/>
    <property type="molecule type" value="Genomic_DNA"/>
</dbReference>
<comment type="caution">
    <text evidence="6">The sequence shown here is derived from an EMBL/GenBank/DDBJ whole genome shotgun (WGS) entry which is preliminary data.</text>
</comment>
<dbReference type="GO" id="GO:0046872">
    <property type="term" value="F:metal ion binding"/>
    <property type="evidence" value="ECO:0007669"/>
    <property type="project" value="InterPro"/>
</dbReference>
<feature type="domain" description="Peptidase M16 C-terminal" evidence="5">
    <location>
        <begin position="166"/>
        <end position="339"/>
    </location>
</feature>
<feature type="domain" description="Glycosyl transferase family 1" evidence="3">
    <location>
        <begin position="524"/>
        <end position="702"/>
    </location>
</feature>
<evidence type="ECO:0000313" key="7">
    <source>
        <dbReference type="Proteomes" id="UP000266287"/>
    </source>
</evidence>
<evidence type="ECO:0000259" key="4">
    <source>
        <dbReference type="Pfam" id="PF00675"/>
    </source>
</evidence>
<evidence type="ECO:0000259" key="3">
    <source>
        <dbReference type="Pfam" id="PF00534"/>
    </source>
</evidence>
<dbReference type="PROSITE" id="PS00143">
    <property type="entry name" value="INSULINASE"/>
    <property type="match status" value="1"/>
</dbReference>
<comment type="similarity">
    <text evidence="1 2">Belongs to the peptidase M16 family.</text>
</comment>
<dbReference type="Pfam" id="PF00534">
    <property type="entry name" value="Glycos_transf_1"/>
    <property type="match status" value="1"/>
</dbReference>
<dbReference type="SUPFAM" id="SSF53756">
    <property type="entry name" value="UDP-Glycosyltransferase/glycogen phosphorylase"/>
    <property type="match status" value="1"/>
</dbReference>
<dbReference type="InterPro" id="IPR050361">
    <property type="entry name" value="MPP/UQCRC_Complex"/>
</dbReference>
<feature type="domain" description="Peptidase M16 N-terminal" evidence="4">
    <location>
        <begin position="13"/>
        <end position="153"/>
    </location>
</feature>
<evidence type="ECO:0000256" key="2">
    <source>
        <dbReference type="RuleBase" id="RU004447"/>
    </source>
</evidence>
<dbReference type="PANTHER" id="PTHR11851:SF49">
    <property type="entry name" value="MITOCHONDRIAL-PROCESSING PEPTIDASE SUBUNIT ALPHA"/>
    <property type="match status" value="1"/>
</dbReference>
<name>A0A399FWU5_UNCN2</name>
<dbReference type="SUPFAM" id="SSF63411">
    <property type="entry name" value="LuxS/MPP-like metallohydrolase"/>
    <property type="match status" value="2"/>
</dbReference>
<dbReference type="Pfam" id="PF05193">
    <property type="entry name" value="Peptidase_M16_C"/>
    <property type="match status" value="1"/>
</dbReference>